<dbReference type="RefSeq" id="WP_093202011.1">
    <property type="nucleotide sequence ID" value="NZ_FNGS01000004.1"/>
</dbReference>
<proteinExistence type="predicted"/>
<evidence type="ECO:0008006" key="4">
    <source>
        <dbReference type="Google" id="ProtNLM"/>
    </source>
</evidence>
<feature type="transmembrane region" description="Helical" evidence="1">
    <location>
        <begin position="41"/>
        <end position="60"/>
    </location>
</feature>
<feature type="transmembrane region" description="Helical" evidence="1">
    <location>
        <begin position="12"/>
        <end position="29"/>
    </location>
</feature>
<keyword evidence="1" id="KW-0812">Transmembrane</keyword>
<keyword evidence="1" id="KW-0472">Membrane</keyword>
<sequence length="470" mass="54572">MIKKLSFFQNGYWLHPLLLAIYFLLNVWYDSAKISFTEVVGTFITVVLLLAIIWGILGLLRWKNRRNISLLVTPLAGLLLNAVYVQANLLHEQIRFRTTLGITLFVILMIALRLRKVRELLSNAHTYLVILILGWSLFLGYRWFSYPKEIITPPILEASHAGEKDVYLLVMDAYAATPNLQKYWNHSNKPFLDSLGSRGFHLVKNSHTTYNMTRRVMSTMLNVNYLNSSRDLARSDEVLLPFIPGNASSKLFKAKNYNTCWYSLLQETEDDFRNGVYIFPMSFTHYAAARSAIFYIPFLISKVPGYPVEKPEPKYKRLMKRMADFQTFLKDSSAARQFGYYHSELSHENYVVNKKGFDPDAENRPEMEAYGQTLVYHEGHILELVRNILSRRRPCIILIMSDHGHRWIKNIPRSEADKEGFENFMCVYETGQHYGDWYEGVTPVNAWRIVLNHTFGTALPLLPDHIGIYE</sequence>
<feature type="transmembrane region" description="Helical" evidence="1">
    <location>
        <begin position="67"/>
        <end position="84"/>
    </location>
</feature>
<feature type="transmembrane region" description="Helical" evidence="1">
    <location>
        <begin position="96"/>
        <end position="114"/>
    </location>
</feature>
<dbReference type="AlphaFoldDB" id="A0A1G9PVK3"/>
<protein>
    <recommendedName>
        <fullName evidence="4">Sulfatase</fullName>
    </recommendedName>
</protein>
<dbReference type="SUPFAM" id="SSF53649">
    <property type="entry name" value="Alkaline phosphatase-like"/>
    <property type="match status" value="1"/>
</dbReference>
<reference evidence="2 3" key="1">
    <citation type="submission" date="2016-10" db="EMBL/GenBank/DDBJ databases">
        <authorList>
            <person name="de Groot N.N."/>
        </authorList>
    </citation>
    <scope>NUCLEOTIDE SEQUENCE [LARGE SCALE GENOMIC DNA]</scope>
    <source>
        <strain evidence="2 3">DSM 21668</strain>
    </source>
</reference>
<keyword evidence="1" id="KW-1133">Transmembrane helix</keyword>
<dbReference type="InterPro" id="IPR017850">
    <property type="entry name" value="Alkaline_phosphatase_core_sf"/>
</dbReference>
<feature type="transmembrane region" description="Helical" evidence="1">
    <location>
        <begin position="126"/>
        <end position="144"/>
    </location>
</feature>
<dbReference type="EMBL" id="FNGS01000004">
    <property type="protein sequence ID" value="SDM02521.1"/>
    <property type="molecule type" value="Genomic_DNA"/>
</dbReference>
<name>A0A1G9PVK3_9BACT</name>
<accession>A0A1G9PVK3</accession>
<organism evidence="2 3">
    <name type="scientific">Siphonobacter aquaeclarae</name>
    <dbReference type="NCBI Taxonomy" id="563176"/>
    <lineage>
        <taxon>Bacteria</taxon>
        <taxon>Pseudomonadati</taxon>
        <taxon>Bacteroidota</taxon>
        <taxon>Cytophagia</taxon>
        <taxon>Cytophagales</taxon>
        <taxon>Cytophagaceae</taxon>
        <taxon>Siphonobacter</taxon>
    </lineage>
</organism>
<dbReference type="STRING" id="563176.SAMN04488090_2332"/>
<gene>
    <name evidence="2" type="ORF">SAMN04488090_2332</name>
</gene>
<dbReference type="OrthoDB" id="681113at2"/>
<dbReference type="Proteomes" id="UP000198901">
    <property type="component" value="Unassembled WGS sequence"/>
</dbReference>
<evidence type="ECO:0000313" key="3">
    <source>
        <dbReference type="Proteomes" id="UP000198901"/>
    </source>
</evidence>
<evidence type="ECO:0000256" key="1">
    <source>
        <dbReference type="SAM" id="Phobius"/>
    </source>
</evidence>
<evidence type="ECO:0000313" key="2">
    <source>
        <dbReference type="EMBL" id="SDM02521.1"/>
    </source>
</evidence>
<keyword evidence="3" id="KW-1185">Reference proteome</keyword>
<dbReference type="Gene3D" id="3.40.720.10">
    <property type="entry name" value="Alkaline Phosphatase, subunit A"/>
    <property type="match status" value="1"/>
</dbReference>